<dbReference type="AlphaFoldDB" id="A0A7G5H1K4"/>
<dbReference type="KEGG" id="sfol:H3H32_08935"/>
<dbReference type="Proteomes" id="UP000515369">
    <property type="component" value="Chromosome"/>
</dbReference>
<organism evidence="1 2">
    <name type="scientific">Spirosoma foliorum</name>
    <dbReference type="NCBI Taxonomy" id="2710596"/>
    <lineage>
        <taxon>Bacteria</taxon>
        <taxon>Pseudomonadati</taxon>
        <taxon>Bacteroidota</taxon>
        <taxon>Cytophagia</taxon>
        <taxon>Cytophagales</taxon>
        <taxon>Cytophagaceae</taxon>
        <taxon>Spirosoma</taxon>
    </lineage>
</organism>
<gene>
    <name evidence="1" type="ORF">H3H32_08935</name>
</gene>
<name>A0A7G5H1K4_9BACT</name>
<reference evidence="1 2" key="1">
    <citation type="submission" date="2020-07" db="EMBL/GenBank/DDBJ databases">
        <title>Spirosoma foliorum sp. nov., isolated from the leaves on the Nejang mountain Korea, Republic of.</title>
        <authorList>
            <person name="Ho H."/>
            <person name="Lee Y.-J."/>
            <person name="Nurcahyanto D.-A."/>
            <person name="Kim S.-G."/>
        </authorList>
    </citation>
    <scope>NUCLEOTIDE SEQUENCE [LARGE SCALE GENOMIC DNA]</scope>
    <source>
        <strain evidence="1 2">PL0136</strain>
    </source>
</reference>
<evidence type="ECO:0000313" key="2">
    <source>
        <dbReference type="Proteomes" id="UP000515369"/>
    </source>
</evidence>
<sequence length="223" mass="26549">MQNQRYNVFNQIHKGLRGMLYDTAIRLQQTDFSQSEAGETIDQLEQALHFFDEHAEHEDRFILPHIRKQNAQLIDELEKDHEIDHRLTQSLFDHIQEWRTTTSENQLEAIGQRIHFAFSEFIGFNLYHMNKEETVLIYLLWKHYTDEEIRHMEHEIIEAISPQTLMAESRWMMRSINDKEVIEWLSGVKQGAPVFVFDSFLQMAREELPSERLTKIHAALEVA</sequence>
<dbReference type="EMBL" id="CP059732">
    <property type="protein sequence ID" value="QMW04996.1"/>
    <property type="molecule type" value="Genomic_DNA"/>
</dbReference>
<accession>A0A7G5H1K4</accession>
<proteinExistence type="predicted"/>
<evidence type="ECO:0000313" key="1">
    <source>
        <dbReference type="EMBL" id="QMW04996.1"/>
    </source>
</evidence>
<dbReference type="Gene3D" id="1.20.120.520">
    <property type="entry name" value="nmb1532 protein domain like"/>
    <property type="match status" value="1"/>
</dbReference>
<keyword evidence="2" id="KW-1185">Reference proteome</keyword>
<protein>
    <submittedName>
        <fullName evidence="1">Hemerythrin domain-containing protein</fullName>
    </submittedName>
</protein>
<dbReference type="RefSeq" id="WP_182462345.1">
    <property type="nucleotide sequence ID" value="NZ_CP059732.1"/>
</dbReference>